<evidence type="ECO:0000256" key="1">
    <source>
        <dbReference type="SAM" id="MobiDB-lite"/>
    </source>
</evidence>
<feature type="region of interest" description="Disordered" evidence="1">
    <location>
        <begin position="107"/>
        <end position="126"/>
    </location>
</feature>
<reference evidence="2" key="1">
    <citation type="submission" date="2021-02" db="EMBL/GenBank/DDBJ databases">
        <authorList>
            <person name="Dougan E. K."/>
            <person name="Rhodes N."/>
            <person name="Thang M."/>
            <person name="Chan C."/>
        </authorList>
    </citation>
    <scope>NUCLEOTIDE SEQUENCE</scope>
</reference>
<comment type="caution">
    <text evidence="2">The sequence shown here is derived from an EMBL/GenBank/DDBJ whole genome shotgun (WGS) entry which is preliminary data.</text>
</comment>
<name>A0A813JGP2_POLGL</name>
<dbReference type="EMBL" id="CAJNNW010025782">
    <property type="protein sequence ID" value="CAE8679648.1"/>
    <property type="molecule type" value="Genomic_DNA"/>
</dbReference>
<organism evidence="2 3">
    <name type="scientific">Polarella glacialis</name>
    <name type="common">Dinoflagellate</name>
    <dbReference type="NCBI Taxonomy" id="89957"/>
    <lineage>
        <taxon>Eukaryota</taxon>
        <taxon>Sar</taxon>
        <taxon>Alveolata</taxon>
        <taxon>Dinophyceae</taxon>
        <taxon>Suessiales</taxon>
        <taxon>Suessiaceae</taxon>
        <taxon>Polarella</taxon>
    </lineage>
</organism>
<feature type="compositionally biased region" description="Pro residues" evidence="1">
    <location>
        <begin position="137"/>
        <end position="146"/>
    </location>
</feature>
<feature type="compositionally biased region" description="Low complexity" evidence="1">
    <location>
        <begin position="108"/>
        <end position="125"/>
    </location>
</feature>
<evidence type="ECO:0000313" key="2">
    <source>
        <dbReference type="EMBL" id="CAE8679648.1"/>
    </source>
</evidence>
<feature type="compositionally biased region" description="Polar residues" evidence="1">
    <location>
        <begin position="168"/>
        <end position="179"/>
    </location>
</feature>
<feature type="compositionally biased region" description="Polar residues" evidence="1">
    <location>
        <begin position="199"/>
        <end position="209"/>
    </location>
</feature>
<sequence length="209" mass="22268">MSYDNIGCKWNIASMSASIHKLTQSSDLRGDVADRNYLAVFFDHLGLRSVADLRDIDAFEPVSNYLRSSLESFQRQQPQEQRNSQEGAGAVRAALGRLIRSIQDDGGVPVQVQPSAPVPRQQSAPGGYAVQVKAPPVSTPPVPISGPPGMGQLPFQASVAAARGRNGRQPQQQKQSSGRAVSPSWGVGPNKQLAGARIRQTSPCGISQA</sequence>
<dbReference type="AlphaFoldDB" id="A0A813JGP2"/>
<evidence type="ECO:0000313" key="3">
    <source>
        <dbReference type="Proteomes" id="UP000626109"/>
    </source>
</evidence>
<dbReference type="Proteomes" id="UP000626109">
    <property type="component" value="Unassembled WGS sequence"/>
</dbReference>
<protein>
    <submittedName>
        <fullName evidence="2">Uncharacterized protein</fullName>
    </submittedName>
</protein>
<feature type="non-terminal residue" evidence="2">
    <location>
        <position position="209"/>
    </location>
</feature>
<feature type="region of interest" description="Disordered" evidence="1">
    <location>
        <begin position="132"/>
        <end position="209"/>
    </location>
</feature>
<proteinExistence type="predicted"/>
<gene>
    <name evidence="2" type="ORF">PGLA2088_LOCUS21469</name>
</gene>
<accession>A0A813JGP2</accession>